<dbReference type="RefSeq" id="WP_284282000.1">
    <property type="nucleotide sequence ID" value="NZ_BSOJ01000029.1"/>
</dbReference>
<evidence type="ECO:0000313" key="8">
    <source>
        <dbReference type="EMBL" id="GLR27252.1"/>
    </source>
</evidence>
<evidence type="ECO:0000256" key="4">
    <source>
        <dbReference type="ARBA" id="ARBA00023172"/>
    </source>
</evidence>
<dbReference type="Pfam" id="PF00589">
    <property type="entry name" value="Phage_integrase"/>
    <property type="match status" value="1"/>
</dbReference>
<organism evidence="8 9">
    <name type="scientific">Limnobacter litoralis</name>
    <dbReference type="NCBI Taxonomy" id="481366"/>
    <lineage>
        <taxon>Bacteria</taxon>
        <taxon>Pseudomonadati</taxon>
        <taxon>Pseudomonadota</taxon>
        <taxon>Betaproteobacteria</taxon>
        <taxon>Burkholderiales</taxon>
        <taxon>Burkholderiaceae</taxon>
        <taxon>Limnobacter</taxon>
    </lineage>
</organism>
<protein>
    <submittedName>
        <fullName evidence="8">Integrase</fullName>
    </submittedName>
</protein>
<keyword evidence="9" id="KW-1185">Reference proteome</keyword>
<dbReference type="PROSITE" id="PS51900">
    <property type="entry name" value="CB"/>
    <property type="match status" value="1"/>
</dbReference>
<evidence type="ECO:0000256" key="1">
    <source>
        <dbReference type="ARBA" id="ARBA00008857"/>
    </source>
</evidence>
<dbReference type="SUPFAM" id="SSF56349">
    <property type="entry name" value="DNA breaking-rejoining enzymes"/>
    <property type="match status" value="1"/>
</dbReference>
<dbReference type="Proteomes" id="UP001156664">
    <property type="component" value="Unassembled WGS sequence"/>
</dbReference>
<proteinExistence type="inferred from homology"/>
<dbReference type="InterPro" id="IPR004107">
    <property type="entry name" value="Integrase_SAM-like_N"/>
</dbReference>
<dbReference type="PANTHER" id="PTHR30349:SF64">
    <property type="entry name" value="PROPHAGE INTEGRASE INTD-RELATED"/>
    <property type="match status" value="1"/>
</dbReference>
<comment type="similarity">
    <text evidence="1">Belongs to the 'phage' integrase family.</text>
</comment>
<evidence type="ECO:0000256" key="2">
    <source>
        <dbReference type="ARBA" id="ARBA00022908"/>
    </source>
</evidence>
<comment type="caution">
    <text evidence="8">The sequence shown here is derived from an EMBL/GenBank/DDBJ whole genome shotgun (WGS) entry which is preliminary data.</text>
</comment>
<name>A0ABQ5YT79_9BURK</name>
<reference evidence="9" key="1">
    <citation type="journal article" date="2019" name="Int. J. Syst. Evol. Microbiol.">
        <title>The Global Catalogue of Microorganisms (GCM) 10K type strain sequencing project: providing services to taxonomists for standard genome sequencing and annotation.</title>
        <authorList>
            <consortium name="The Broad Institute Genomics Platform"/>
            <consortium name="The Broad Institute Genome Sequencing Center for Infectious Disease"/>
            <person name="Wu L."/>
            <person name="Ma J."/>
        </authorList>
    </citation>
    <scope>NUCLEOTIDE SEQUENCE [LARGE SCALE GENOMIC DNA]</scope>
    <source>
        <strain evidence="9">NBRC 105857</strain>
    </source>
</reference>
<feature type="domain" description="Tyr recombinase" evidence="6">
    <location>
        <begin position="131"/>
        <end position="321"/>
    </location>
</feature>
<keyword evidence="2" id="KW-0229">DNA integration</keyword>
<dbReference type="Pfam" id="PF02899">
    <property type="entry name" value="Phage_int_SAM_1"/>
    <property type="match status" value="1"/>
</dbReference>
<dbReference type="InterPro" id="IPR011010">
    <property type="entry name" value="DNA_brk_join_enz"/>
</dbReference>
<evidence type="ECO:0000313" key="9">
    <source>
        <dbReference type="Proteomes" id="UP001156664"/>
    </source>
</evidence>
<evidence type="ECO:0000259" key="7">
    <source>
        <dbReference type="PROSITE" id="PS51900"/>
    </source>
</evidence>
<gene>
    <name evidence="8" type="ORF">GCM10007875_23430</name>
</gene>
<evidence type="ECO:0000256" key="3">
    <source>
        <dbReference type="ARBA" id="ARBA00023125"/>
    </source>
</evidence>
<dbReference type="PROSITE" id="PS51898">
    <property type="entry name" value="TYR_RECOMBINASE"/>
    <property type="match status" value="1"/>
</dbReference>
<dbReference type="InterPro" id="IPR010998">
    <property type="entry name" value="Integrase_recombinase_N"/>
</dbReference>
<keyword evidence="4" id="KW-0233">DNA recombination</keyword>
<evidence type="ECO:0000256" key="5">
    <source>
        <dbReference type="PROSITE-ProRule" id="PRU01248"/>
    </source>
</evidence>
<evidence type="ECO:0000259" key="6">
    <source>
        <dbReference type="PROSITE" id="PS51898"/>
    </source>
</evidence>
<accession>A0ABQ5YT79</accession>
<keyword evidence="3 5" id="KW-0238">DNA-binding</keyword>
<dbReference type="InterPro" id="IPR013762">
    <property type="entry name" value="Integrase-like_cat_sf"/>
</dbReference>
<dbReference type="PANTHER" id="PTHR30349">
    <property type="entry name" value="PHAGE INTEGRASE-RELATED"/>
    <property type="match status" value="1"/>
</dbReference>
<sequence length="324" mass="36519">MADTKNSTLQTLETGNRQLSTNQFAQLRDIPPEVEWFANIDNAKTRRAYKIDLNDFMAFVGLDQVEDLRLITRAHVLAWRAELENRSLAKSTIRRKLAALSSLFGYLGDVNAVPNNPVDGVKRPKVDTYEGKTPTISDIQARKLLEAPDMKAQGLKVLRDKAILSTLLFHALRREELCLLKVGDIEERRGVKHLKVSGKGGKTRYLPLNPGSATLIYEYLASAGHGQDRQLPLFRRLSNRADLNPESRMTTDAIYKIVRHYSMVLGFPIGVHSLRATAATNALDHDADIKKVQEWLGHANIATTQIYDRRRSKPEDSPTFKVSY</sequence>
<dbReference type="InterPro" id="IPR050090">
    <property type="entry name" value="Tyrosine_recombinase_XerCD"/>
</dbReference>
<feature type="domain" description="Core-binding (CB)" evidence="7">
    <location>
        <begin position="31"/>
        <end position="108"/>
    </location>
</feature>
<dbReference type="InterPro" id="IPR002104">
    <property type="entry name" value="Integrase_catalytic"/>
</dbReference>
<dbReference type="CDD" id="cd00397">
    <property type="entry name" value="DNA_BRE_C"/>
    <property type="match status" value="1"/>
</dbReference>
<dbReference type="EMBL" id="BSOJ01000029">
    <property type="protein sequence ID" value="GLR27252.1"/>
    <property type="molecule type" value="Genomic_DNA"/>
</dbReference>
<dbReference type="Gene3D" id="1.10.150.130">
    <property type="match status" value="1"/>
</dbReference>
<dbReference type="Gene3D" id="1.10.443.10">
    <property type="entry name" value="Intergrase catalytic core"/>
    <property type="match status" value="1"/>
</dbReference>
<dbReference type="InterPro" id="IPR044068">
    <property type="entry name" value="CB"/>
</dbReference>